<evidence type="ECO:0000256" key="1">
    <source>
        <dbReference type="SAM" id="Coils"/>
    </source>
</evidence>
<proteinExistence type="predicted"/>
<dbReference type="AlphaFoldDB" id="A0A9J6EDI6"/>
<reference evidence="3" key="1">
    <citation type="journal article" date="2020" name="Cell">
        <title>Large-Scale Comparative Analyses of Tick Genomes Elucidate Their Genetic Diversity and Vector Capacities.</title>
        <authorList>
            <consortium name="Tick Genome and Microbiome Consortium (TIGMIC)"/>
            <person name="Jia N."/>
            <person name="Wang J."/>
            <person name="Shi W."/>
            <person name="Du L."/>
            <person name="Sun Y."/>
            <person name="Zhan W."/>
            <person name="Jiang J.F."/>
            <person name="Wang Q."/>
            <person name="Zhang B."/>
            <person name="Ji P."/>
            <person name="Bell-Sakyi L."/>
            <person name="Cui X.M."/>
            <person name="Yuan T.T."/>
            <person name="Jiang B.G."/>
            <person name="Yang W.F."/>
            <person name="Lam T.T."/>
            <person name="Chang Q.C."/>
            <person name="Ding S.J."/>
            <person name="Wang X.J."/>
            <person name="Zhu J.G."/>
            <person name="Ruan X.D."/>
            <person name="Zhao L."/>
            <person name="Wei J.T."/>
            <person name="Ye R.Z."/>
            <person name="Que T.C."/>
            <person name="Du C.H."/>
            <person name="Zhou Y.H."/>
            <person name="Cheng J.X."/>
            <person name="Dai P.F."/>
            <person name="Guo W.B."/>
            <person name="Han X.H."/>
            <person name="Huang E.J."/>
            <person name="Li L.F."/>
            <person name="Wei W."/>
            <person name="Gao Y.C."/>
            <person name="Liu J.Z."/>
            <person name="Shao H.Z."/>
            <person name="Wang X."/>
            <person name="Wang C.C."/>
            <person name="Yang T.C."/>
            <person name="Huo Q.B."/>
            <person name="Li W."/>
            <person name="Chen H.Y."/>
            <person name="Chen S.E."/>
            <person name="Zhou L.G."/>
            <person name="Ni X.B."/>
            <person name="Tian J.H."/>
            <person name="Sheng Y."/>
            <person name="Liu T."/>
            <person name="Pan Y.S."/>
            <person name="Xia L.Y."/>
            <person name="Li J."/>
            <person name="Zhao F."/>
            <person name="Cao W.C."/>
        </authorList>
    </citation>
    <scope>NUCLEOTIDE SEQUENCE</scope>
    <source>
        <strain evidence="3">Rmic-2018</strain>
    </source>
</reference>
<gene>
    <name evidence="3" type="ORF">HPB51_024604</name>
</gene>
<organism evidence="3 4">
    <name type="scientific">Rhipicephalus microplus</name>
    <name type="common">Cattle tick</name>
    <name type="synonym">Boophilus microplus</name>
    <dbReference type="NCBI Taxonomy" id="6941"/>
    <lineage>
        <taxon>Eukaryota</taxon>
        <taxon>Metazoa</taxon>
        <taxon>Ecdysozoa</taxon>
        <taxon>Arthropoda</taxon>
        <taxon>Chelicerata</taxon>
        <taxon>Arachnida</taxon>
        <taxon>Acari</taxon>
        <taxon>Parasitiformes</taxon>
        <taxon>Ixodida</taxon>
        <taxon>Ixodoidea</taxon>
        <taxon>Ixodidae</taxon>
        <taxon>Rhipicephalinae</taxon>
        <taxon>Rhipicephalus</taxon>
        <taxon>Boophilus</taxon>
    </lineage>
</organism>
<comment type="caution">
    <text evidence="3">The sequence shown here is derived from an EMBL/GenBank/DDBJ whole genome shotgun (WGS) entry which is preliminary data.</text>
</comment>
<evidence type="ECO:0000256" key="2">
    <source>
        <dbReference type="SAM" id="MobiDB-lite"/>
    </source>
</evidence>
<feature type="coiled-coil region" evidence="1">
    <location>
        <begin position="155"/>
        <end position="182"/>
    </location>
</feature>
<name>A0A9J6EDI6_RHIMP</name>
<reference evidence="3" key="2">
    <citation type="submission" date="2021-09" db="EMBL/GenBank/DDBJ databases">
        <authorList>
            <person name="Jia N."/>
            <person name="Wang J."/>
            <person name="Shi W."/>
            <person name="Du L."/>
            <person name="Sun Y."/>
            <person name="Zhan W."/>
            <person name="Jiang J."/>
            <person name="Wang Q."/>
            <person name="Zhang B."/>
            <person name="Ji P."/>
            <person name="Sakyi L.B."/>
            <person name="Cui X."/>
            <person name="Yuan T."/>
            <person name="Jiang B."/>
            <person name="Yang W."/>
            <person name="Lam T.T.-Y."/>
            <person name="Chang Q."/>
            <person name="Ding S."/>
            <person name="Wang X."/>
            <person name="Zhu J."/>
            <person name="Ruan X."/>
            <person name="Zhao L."/>
            <person name="Wei J."/>
            <person name="Que T."/>
            <person name="Du C."/>
            <person name="Cheng J."/>
            <person name="Dai P."/>
            <person name="Han X."/>
            <person name="Huang E."/>
            <person name="Gao Y."/>
            <person name="Liu J."/>
            <person name="Shao H."/>
            <person name="Ye R."/>
            <person name="Li L."/>
            <person name="Wei W."/>
            <person name="Wang X."/>
            <person name="Wang C."/>
            <person name="Huo Q."/>
            <person name="Li W."/>
            <person name="Guo W."/>
            <person name="Chen H."/>
            <person name="Chen S."/>
            <person name="Zhou L."/>
            <person name="Zhou L."/>
            <person name="Ni X."/>
            <person name="Tian J."/>
            <person name="Zhou Y."/>
            <person name="Sheng Y."/>
            <person name="Liu T."/>
            <person name="Pan Y."/>
            <person name="Xia L."/>
            <person name="Li J."/>
            <person name="Zhao F."/>
            <person name="Cao W."/>
        </authorList>
    </citation>
    <scope>NUCLEOTIDE SEQUENCE</scope>
    <source>
        <strain evidence="3">Rmic-2018</strain>
        <tissue evidence="3">Larvae</tissue>
    </source>
</reference>
<accession>A0A9J6EDI6</accession>
<evidence type="ECO:0000313" key="3">
    <source>
        <dbReference type="EMBL" id="KAH8032412.1"/>
    </source>
</evidence>
<feature type="coiled-coil region" evidence="1">
    <location>
        <begin position="48"/>
        <end position="125"/>
    </location>
</feature>
<keyword evidence="4" id="KW-1185">Reference proteome</keyword>
<protein>
    <submittedName>
        <fullName evidence="3">Uncharacterized protein</fullName>
    </submittedName>
</protein>
<feature type="region of interest" description="Disordered" evidence="2">
    <location>
        <begin position="202"/>
        <end position="239"/>
    </location>
</feature>
<evidence type="ECO:0000313" key="4">
    <source>
        <dbReference type="Proteomes" id="UP000821866"/>
    </source>
</evidence>
<dbReference type="Proteomes" id="UP000821866">
    <property type="component" value="Chromosome 3"/>
</dbReference>
<sequence>MRDQVTASGSAVYERRASSESSLALRRERDCGQERRASAFVATCFFAKNEARKQLEKKLDESRQHLSEVKTSWSDKINNLEAQIFNLNQKMAEDSQECSHMEKLLADAQQRLKDQQQQCAKFEEQLLDRDTELANMRCHYEEEFLRQRALQDCQLDELRMQAADLRAQLTQAQRDRDQEAIQAQAHIVSGLLFISRAASSVCEDEPTGSLTRCSGISESIEESDESLKRPSAVAGNGEP</sequence>
<dbReference type="VEuPathDB" id="VectorBase:LOC119165910"/>
<dbReference type="EMBL" id="JABSTU010000005">
    <property type="protein sequence ID" value="KAH8032412.1"/>
    <property type="molecule type" value="Genomic_DNA"/>
</dbReference>
<keyword evidence="1" id="KW-0175">Coiled coil</keyword>